<organism evidence="18 19">
    <name type="scientific">Pseudalgibacter alginicilyticus</name>
    <dbReference type="NCBI Taxonomy" id="1736674"/>
    <lineage>
        <taxon>Bacteria</taxon>
        <taxon>Pseudomonadati</taxon>
        <taxon>Bacteroidota</taxon>
        <taxon>Flavobacteriia</taxon>
        <taxon>Flavobacteriales</taxon>
        <taxon>Flavobacteriaceae</taxon>
        <taxon>Pseudalgibacter</taxon>
    </lineage>
</organism>
<reference evidence="18 19" key="1">
    <citation type="submission" date="2015-10" db="EMBL/GenBank/DDBJ databases">
        <authorList>
            <person name="Gilbert D.G."/>
        </authorList>
    </citation>
    <scope>NUCLEOTIDE SEQUENCE [LARGE SCALE GENOMIC DNA]</scope>
    <source>
        <strain evidence="19">HZ-22</strain>
    </source>
</reference>
<evidence type="ECO:0000256" key="9">
    <source>
        <dbReference type="PIRSR" id="PIRSR000445-1"/>
    </source>
</evidence>
<protein>
    <recommendedName>
        <fullName evidence="3 8">Glutamyl-tRNA reductase</fullName>
        <shortName evidence="8">GluTR</shortName>
        <ecNumber evidence="3 8">1.2.1.70</ecNumber>
    </recommendedName>
</protein>
<sequence length="420" mass="47487">MQQYNISKSNSFYAIGLSYKKADADTRGHFSLDENAKLALLQQAKDNNIESLVITSTCNRTEIYGFAQHPFQLIQLLCDNTRGTVDEFQKVAYVYKNKEAIAHMFRVGSGLDSQILGDFEIISQLKISAKLSRKHGLLNNFSERLVNAVIQASKRIKTETNISSGATSVSFASVQYIFNTIQDVSNKNILLFGTGKIGRNTCENLVKHTKNEHITLINRTKNKAEQIAGKFNLIVKDYANLQEEISHSDILIVATGAQRPTIDKHIVQSKKPLLILDLSIPKNVNNNVKELNNVSLIHLDDLSKITDQTLEARKKHIPLAEHIIEEVKTEFNNWLETRKFAPTIKALKLKLNDFKTAELDALRKKNADFNEEQAEIISNNIIQKITNHFAHHLKDDDVSTDDSLELIKKVFQLEQPSTHV</sequence>
<keyword evidence="5 8" id="KW-0560">Oxidoreductase</keyword>
<dbReference type="GO" id="GO:0019353">
    <property type="term" value="P:protoporphyrinogen IX biosynthetic process from glutamate"/>
    <property type="evidence" value="ECO:0007669"/>
    <property type="project" value="TreeGrafter"/>
</dbReference>
<dbReference type="InterPro" id="IPR036291">
    <property type="entry name" value="NAD(P)-bd_dom_sf"/>
</dbReference>
<feature type="binding site" evidence="8 10">
    <location>
        <position position="124"/>
    </location>
    <ligand>
        <name>substrate</name>
    </ligand>
</feature>
<evidence type="ECO:0000259" key="17">
    <source>
        <dbReference type="Pfam" id="PF05201"/>
    </source>
</evidence>
<dbReference type="PANTHER" id="PTHR43013:SF1">
    <property type="entry name" value="GLUTAMYL-TRNA REDUCTASE"/>
    <property type="match status" value="1"/>
</dbReference>
<feature type="domain" description="Quinate/shikimate 5-dehydrogenase/glutamyl-tRNA reductase" evidence="16">
    <location>
        <begin position="181"/>
        <end position="305"/>
    </location>
</feature>
<dbReference type="UniPathway" id="UPA00251">
    <property type="reaction ID" value="UER00316"/>
</dbReference>
<dbReference type="InterPro" id="IPR015896">
    <property type="entry name" value="4pyrrol_synth_GluRdtase_dimer"/>
</dbReference>
<dbReference type="RefSeq" id="WP_054727855.1">
    <property type="nucleotide sequence ID" value="NZ_CP012898.1"/>
</dbReference>
<comment type="catalytic activity">
    <reaction evidence="7 8 13">
        <text>(S)-4-amino-5-oxopentanoate + tRNA(Glu) + NADP(+) = L-glutamyl-tRNA(Glu) + NADPH + H(+)</text>
        <dbReference type="Rhea" id="RHEA:12344"/>
        <dbReference type="Rhea" id="RHEA-COMP:9663"/>
        <dbReference type="Rhea" id="RHEA-COMP:9680"/>
        <dbReference type="ChEBI" id="CHEBI:15378"/>
        <dbReference type="ChEBI" id="CHEBI:57501"/>
        <dbReference type="ChEBI" id="CHEBI:57783"/>
        <dbReference type="ChEBI" id="CHEBI:58349"/>
        <dbReference type="ChEBI" id="CHEBI:78442"/>
        <dbReference type="ChEBI" id="CHEBI:78520"/>
        <dbReference type="EC" id="1.2.1.70"/>
    </reaction>
</comment>
<evidence type="ECO:0000256" key="10">
    <source>
        <dbReference type="PIRSR" id="PIRSR000445-2"/>
    </source>
</evidence>
<dbReference type="KEGG" id="ahz:APS56_10460"/>
<dbReference type="STRING" id="1736674.APS56_10460"/>
<dbReference type="SUPFAM" id="SSF51735">
    <property type="entry name" value="NAD(P)-binding Rossmann-fold domains"/>
    <property type="match status" value="1"/>
</dbReference>
<dbReference type="Pfam" id="PF01488">
    <property type="entry name" value="Shikimate_DH"/>
    <property type="match status" value="1"/>
</dbReference>
<feature type="binding site" evidence="8 10">
    <location>
        <begin position="57"/>
        <end position="60"/>
    </location>
    <ligand>
        <name>substrate</name>
    </ligand>
</feature>
<comment type="domain">
    <text evidence="8">Possesses an unusual extended V-shaped dimeric structure with each monomer consisting of three distinct domains arranged along a curved 'spinal' alpha-helix. The N-terminal catalytic domain specifically recognizes the glutamate moiety of the substrate. The second domain is the NADPH-binding domain, and the third C-terminal domain is responsible for dimerization.</text>
</comment>
<evidence type="ECO:0000256" key="11">
    <source>
        <dbReference type="PIRSR" id="PIRSR000445-3"/>
    </source>
</evidence>
<dbReference type="HAMAP" id="MF_00087">
    <property type="entry name" value="Glu_tRNA_reductase"/>
    <property type="match status" value="1"/>
</dbReference>
<dbReference type="Pfam" id="PF05201">
    <property type="entry name" value="GlutR_N"/>
    <property type="match status" value="1"/>
</dbReference>
<dbReference type="EC" id="1.2.1.70" evidence="3 8"/>
<keyword evidence="19" id="KW-1185">Reference proteome</keyword>
<feature type="site" description="Important for activity" evidence="8 12">
    <location>
        <position position="103"/>
    </location>
</feature>
<evidence type="ECO:0000256" key="3">
    <source>
        <dbReference type="ARBA" id="ARBA00012970"/>
    </source>
</evidence>
<feature type="domain" description="Tetrapyrrole biosynthesis glutamyl-tRNA reductase dimerisation" evidence="15">
    <location>
        <begin position="320"/>
        <end position="413"/>
    </location>
</feature>
<dbReference type="PANTHER" id="PTHR43013">
    <property type="entry name" value="GLUTAMYL-TRNA REDUCTASE"/>
    <property type="match status" value="1"/>
</dbReference>
<evidence type="ECO:0000256" key="7">
    <source>
        <dbReference type="ARBA" id="ARBA00047464"/>
    </source>
</evidence>
<feature type="binding site" evidence="8 11">
    <location>
        <begin position="193"/>
        <end position="198"/>
    </location>
    <ligand>
        <name>NADP(+)</name>
        <dbReference type="ChEBI" id="CHEBI:58349"/>
    </ligand>
</feature>
<evidence type="ECO:0000259" key="15">
    <source>
        <dbReference type="Pfam" id="PF00745"/>
    </source>
</evidence>
<dbReference type="GO" id="GO:0008883">
    <property type="term" value="F:glutamyl-tRNA reductase activity"/>
    <property type="evidence" value="ECO:0007669"/>
    <property type="project" value="UniProtKB-UniRule"/>
</dbReference>
<dbReference type="Gene3D" id="3.30.460.30">
    <property type="entry name" value="Glutamyl-tRNA reductase, N-terminal domain"/>
    <property type="match status" value="1"/>
</dbReference>
<dbReference type="InterPro" id="IPR006151">
    <property type="entry name" value="Shikm_DH/Glu-tRNA_Rdtase"/>
</dbReference>
<keyword evidence="4 8" id="KW-0521">NADP</keyword>
<dbReference type="InterPro" id="IPR015895">
    <property type="entry name" value="4pyrrol_synth_GluRdtase_N"/>
</dbReference>
<dbReference type="SUPFAM" id="SSF69742">
    <property type="entry name" value="Glutamyl tRNA-reductase catalytic, N-terminal domain"/>
    <property type="match status" value="1"/>
</dbReference>
<dbReference type="OrthoDB" id="110209at2"/>
<evidence type="ECO:0000256" key="13">
    <source>
        <dbReference type="RuleBase" id="RU000584"/>
    </source>
</evidence>
<dbReference type="EMBL" id="CP012898">
    <property type="protein sequence ID" value="ALJ05516.1"/>
    <property type="molecule type" value="Genomic_DNA"/>
</dbReference>
<dbReference type="InterPro" id="IPR018214">
    <property type="entry name" value="GluRdtase_CS"/>
</dbReference>
<comment type="function">
    <text evidence="8">Catalyzes the NADPH-dependent reduction of glutamyl-tRNA(Glu) to glutamate 1-semialdehyde (GSA).</text>
</comment>
<dbReference type="PROSITE" id="PS00747">
    <property type="entry name" value="GLUTR"/>
    <property type="match status" value="1"/>
</dbReference>
<keyword evidence="14" id="KW-0175">Coiled coil</keyword>
<dbReference type="Pfam" id="PF00745">
    <property type="entry name" value="GlutR_dimer"/>
    <property type="match status" value="1"/>
</dbReference>
<dbReference type="GO" id="GO:0050661">
    <property type="term" value="F:NADP binding"/>
    <property type="evidence" value="ECO:0007669"/>
    <property type="project" value="InterPro"/>
</dbReference>
<evidence type="ECO:0000256" key="14">
    <source>
        <dbReference type="SAM" id="Coils"/>
    </source>
</evidence>
<comment type="subunit">
    <text evidence="8">Homodimer.</text>
</comment>
<evidence type="ECO:0000256" key="2">
    <source>
        <dbReference type="ARBA" id="ARBA00005916"/>
    </source>
</evidence>
<evidence type="ECO:0000313" key="19">
    <source>
        <dbReference type="Proteomes" id="UP000057981"/>
    </source>
</evidence>
<keyword evidence="6 8" id="KW-0627">Porphyrin biosynthesis</keyword>
<feature type="binding site" evidence="8 10">
    <location>
        <position position="113"/>
    </location>
    <ligand>
        <name>substrate</name>
    </ligand>
</feature>
<dbReference type="PATRIC" id="fig|1736674.3.peg.2142"/>
<dbReference type="Proteomes" id="UP000057981">
    <property type="component" value="Chromosome"/>
</dbReference>
<dbReference type="InterPro" id="IPR036343">
    <property type="entry name" value="GluRdtase_N_sf"/>
</dbReference>
<dbReference type="AlphaFoldDB" id="A0A0P0CY21"/>
<evidence type="ECO:0000259" key="16">
    <source>
        <dbReference type="Pfam" id="PF01488"/>
    </source>
</evidence>
<evidence type="ECO:0000256" key="5">
    <source>
        <dbReference type="ARBA" id="ARBA00023002"/>
    </source>
</evidence>
<dbReference type="SUPFAM" id="SSF69075">
    <property type="entry name" value="Glutamyl tRNA-reductase dimerization domain"/>
    <property type="match status" value="1"/>
</dbReference>
<evidence type="ECO:0000256" key="12">
    <source>
        <dbReference type="PIRSR" id="PIRSR000445-4"/>
    </source>
</evidence>
<evidence type="ECO:0000256" key="1">
    <source>
        <dbReference type="ARBA" id="ARBA00005059"/>
    </source>
</evidence>
<dbReference type="InterPro" id="IPR036453">
    <property type="entry name" value="GluRdtase_dimer_dom_sf"/>
</dbReference>
<dbReference type="PIRSF" id="PIRSF000445">
    <property type="entry name" value="4pyrrol_synth_GluRdtase"/>
    <property type="match status" value="1"/>
</dbReference>
<proteinExistence type="inferred from homology"/>
<evidence type="ECO:0000256" key="4">
    <source>
        <dbReference type="ARBA" id="ARBA00022857"/>
    </source>
</evidence>
<feature type="binding site" evidence="8 10">
    <location>
        <begin position="118"/>
        <end position="120"/>
    </location>
    <ligand>
        <name>substrate</name>
    </ligand>
</feature>
<evidence type="ECO:0000256" key="6">
    <source>
        <dbReference type="ARBA" id="ARBA00023244"/>
    </source>
</evidence>
<dbReference type="NCBIfam" id="TIGR01035">
    <property type="entry name" value="hemA"/>
    <property type="match status" value="1"/>
</dbReference>
<gene>
    <name evidence="8" type="primary">hemA</name>
    <name evidence="18" type="ORF">APS56_10460</name>
</gene>
<feature type="domain" description="Glutamyl-tRNA reductase N-terminal" evidence="17">
    <location>
        <begin position="15"/>
        <end position="160"/>
    </location>
</feature>
<feature type="coiled-coil region" evidence="14">
    <location>
        <begin position="352"/>
        <end position="379"/>
    </location>
</feature>
<dbReference type="InterPro" id="IPR000343">
    <property type="entry name" value="4pyrrol_synth_GluRdtase"/>
</dbReference>
<comment type="pathway">
    <text evidence="1 8 13">Porphyrin-containing compound metabolism; protoporphyrin-IX biosynthesis; 5-aminolevulinate from L-glutamyl-tRNA(Glu): step 1/2.</text>
</comment>
<evidence type="ECO:0000313" key="18">
    <source>
        <dbReference type="EMBL" id="ALJ05516.1"/>
    </source>
</evidence>
<comment type="miscellaneous">
    <text evidence="8">During catalysis, the active site Cys acts as a nucleophile attacking the alpha-carbonyl group of tRNA-bound glutamate with the formation of a thioester intermediate between enzyme and glutamate, and the concomitant release of tRNA(Glu). The thioester intermediate is finally reduced by direct hydride transfer from NADPH, to form the product GSA.</text>
</comment>
<accession>A0A0P0CY21</accession>
<dbReference type="Gene3D" id="3.40.50.720">
    <property type="entry name" value="NAD(P)-binding Rossmann-like Domain"/>
    <property type="match status" value="1"/>
</dbReference>
<comment type="similarity">
    <text evidence="2 8 13">Belongs to the glutamyl-tRNA reductase family.</text>
</comment>
<feature type="active site" description="Nucleophile" evidence="8 9">
    <location>
        <position position="58"/>
    </location>
</feature>
<evidence type="ECO:0000256" key="8">
    <source>
        <dbReference type="HAMAP-Rule" id="MF_00087"/>
    </source>
</evidence>
<name>A0A0P0CY21_9FLAO</name>